<keyword evidence="5 8" id="KW-0472">Membrane</keyword>
<evidence type="ECO:0000313" key="9">
    <source>
        <dbReference type="EMBL" id="KAJ9593560.1"/>
    </source>
</evidence>
<dbReference type="AlphaFoldDB" id="A0AAD8EK49"/>
<dbReference type="GO" id="GO:0007635">
    <property type="term" value="P:chemosensory behavior"/>
    <property type="evidence" value="ECO:0007669"/>
    <property type="project" value="TreeGrafter"/>
</dbReference>
<comment type="similarity">
    <text evidence="8">Belongs to the insect chemoreceptor superfamily. Gustatory receptor (GR) family.</text>
</comment>
<name>A0AAD8EK49_DIPPU</name>
<dbReference type="InterPro" id="IPR013604">
    <property type="entry name" value="7TM_chemorcpt"/>
</dbReference>
<comment type="subcellular location">
    <subcellularLocation>
        <location evidence="1 8">Cell membrane</location>
        <topology evidence="1 8">Multi-pass membrane protein</topology>
    </subcellularLocation>
</comment>
<evidence type="ECO:0000256" key="3">
    <source>
        <dbReference type="ARBA" id="ARBA00022692"/>
    </source>
</evidence>
<comment type="caution">
    <text evidence="8">Lacks conserved residue(s) required for the propagation of feature annotation.</text>
</comment>
<sequence>MNIHNCFYLNIDNFVTSIVPLFYFLKGLGLAPLDLYRPSSKIKTFLNILYSFLVMVLVFGLCCHQVHYFYVKIYPGQRSNFIISDLGSKLLLFGTPLMSIYMSVTCRKEMSNIIQIIHKVDQKTVKNKSVYFNIFVLSIIEILFCISCISILYKIIDIAWEVNQFLFVYYEFTAHCLALFVDFQYVSILLYVTYLYKLLNNELNSFVDKTREKTSDCLNIKELEYGTVCKCKVIYKELQVVIESINAYFTWQIVLEIASLFVQMVSTTFNIIGFSRYTFLNNENRQKNIFCIFSLVIWDVFYIFNLFVITASGHLCIREARNTFLIIHKLLLNKIQKSDVLLELQSFAICYSSYKTNITVKGIFPMDMTLFIKVIGAVITYLVILLQN</sequence>
<dbReference type="PANTHER" id="PTHR21143:SF133">
    <property type="entry name" value="GUSTATORY AND PHEROMONE RECEPTOR 32A-RELATED"/>
    <property type="match status" value="1"/>
</dbReference>
<keyword evidence="10" id="KW-1185">Reference proteome</keyword>
<feature type="transmembrane region" description="Helical" evidence="8">
    <location>
        <begin position="14"/>
        <end position="36"/>
    </location>
</feature>
<keyword evidence="6 8" id="KW-0675">Receptor</keyword>
<keyword evidence="7 8" id="KW-0807">Transducer</keyword>
<dbReference type="EMBL" id="JASPKZ010003429">
    <property type="protein sequence ID" value="KAJ9593560.1"/>
    <property type="molecule type" value="Genomic_DNA"/>
</dbReference>
<dbReference type="Pfam" id="PF08395">
    <property type="entry name" value="7tm_7"/>
    <property type="match status" value="1"/>
</dbReference>
<dbReference type="GO" id="GO:0008049">
    <property type="term" value="P:male courtship behavior"/>
    <property type="evidence" value="ECO:0007669"/>
    <property type="project" value="TreeGrafter"/>
</dbReference>
<feature type="transmembrane region" description="Helical" evidence="8">
    <location>
        <begin position="253"/>
        <end position="272"/>
    </location>
</feature>
<proteinExistence type="inferred from homology"/>
<evidence type="ECO:0000256" key="1">
    <source>
        <dbReference type="ARBA" id="ARBA00004651"/>
    </source>
</evidence>
<evidence type="ECO:0000313" key="10">
    <source>
        <dbReference type="Proteomes" id="UP001233999"/>
    </source>
</evidence>
<evidence type="ECO:0000256" key="7">
    <source>
        <dbReference type="ARBA" id="ARBA00023224"/>
    </source>
</evidence>
<dbReference type="GO" id="GO:0030425">
    <property type="term" value="C:dendrite"/>
    <property type="evidence" value="ECO:0007669"/>
    <property type="project" value="TreeGrafter"/>
</dbReference>
<keyword evidence="2 8" id="KW-1003">Cell membrane</keyword>
<dbReference type="GO" id="GO:0050909">
    <property type="term" value="P:sensory perception of taste"/>
    <property type="evidence" value="ECO:0007669"/>
    <property type="project" value="InterPro"/>
</dbReference>
<evidence type="ECO:0000256" key="2">
    <source>
        <dbReference type="ARBA" id="ARBA00022475"/>
    </source>
</evidence>
<dbReference type="Proteomes" id="UP001233999">
    <property type="component" value="Unassembled WGS sequence"/>
</dbReference>
<evidence type="ECO:0000256" key="4">
    <source>
        <dbReference type="ARBA" id="ARBA00022989"/>
    </source>
</evidence>
<feature type="transmembrane region" description="Helical" evidence="8">
    <location>
        <begin position="48"/>
        <end position="70"/>
    </location>
</feature>
<keyword evidence="3 8" id="KW-0812">Transmembrane</keyword>
<organism evidence="9 10">
    <name type="scientific">Diploptera punctata</name>
    <name type="common">Pacific beetle cockroach</name>
    <dbReference type="NCBI Taxonomy" id="6984"/>
    <lineage>
        <taxon>Eukaryota</taxon>
        <taxon>Metazoa</taxon>
        <taxon>Ecdysozoa</taxon>
        <taxon>Arthropoda</taxon>
        <taxon>Hexapoda</taxon>
        <taxon>Insecta</taxon>
        <taxon>Pterygota</taxon>
        <taxon>Neoptera</taxon>
        <taxon>Polyneoptera</taxon>
        <taxon>Dictyoptera</taxon>
        <taxon>Blattodea</taxon>
        <taxon>Blaberoidea</taxon>
        <taxon>Blaberidae</taxon>
        <taxon>Diplopterinae</taxon>
        <taxon>Diploptera</taxon>
    </lineage>
</organism>
<protein>
    <recommendedName>
        <fullName evidence="8">Gustatory receptor</fullName>
    </recommendedName>
</protein>
<reference evidence="9" key="1">
    <citation type="journal article" date="2023" name="IScience">
        <title>Live-bearing cockroach genome reveals convergent evolutionary mechanisms linked to viviparity in insects and beyond.</title>
        <authorList>
            <person name="Fouks B."/>
            <person name="Harrison M.C."/>
            <person name="Mikhailova A.A."/>
            <person name="Marchal E."/>
            <person name="English S."/>
            <person name="Carruthers M."/>
            <person name="Jennings E.C."/>
            <person name="Chiamaka E.L."/>
            <person name="Frigard R.A."/>
            <person name="Pippel M."/>
            <person name="Attardo G.M."/>
            <person name="Benoit J.B."/>
            <person name="Bornberg-Bauer E."/>
            <person name="Tobe S.S."/>
        </authorList>
    </citation>
    <scope>NUCLEOTIDE SEQUENCE</scope>
    <source>
        <strain evidence="9">Stay&amp;Tobe</strain>
    </source>
</reference>
<evidence type="ECO:0000256" key="5">
    <source>
        <dbReference type="ARBA" id="ARBA00023136"/>
    </source>
</evidence>
<dbReference type="GO" id="GO:0005886">
    <property type="term" value="C:plasma membrane"/>
    <property type="evidence" value="ECO:0007669"/>
    <property type="project" value="UniProtKB-SubCell"/>
</dbReference>
<dbReference type="GO" id="GO:0030424">
    <property type="term" value="C:axon"/>
    <property type="evidence" value="ECO:0007669"/>
    <property type="project" value="TreeGrafter"/>
</dbReference>
<feature type="transmembrane region" description="Helical" evidence="8">
    <location>
        <begin position="90"/>
        <end position="110"/>
    </location>
</feature>
<comment type="caution">
    <text evidence="9">The sequence shown here is derived from an EMBL/GenBank/DDBJ whole genome shotgun (WGS) entry which is preliminary data.</text>
</comment>
<feature type="transmembrane region" description="Helical" evidence="8">
    <location>
        <begin position="130"/>
        <end position="152"/>
    </location>
</feature>
<accession>A0AAD8EK49</accession>
<dbReference type="PANTHER" id="PTHR21143">
    <property type="entry name" value="INVERTEBRATE GUSTATORY RECEPTOR"/>
    <property type="match status" value="1"/>
</dbReference>
<evidence type="ECO:0000256" key="6">
    <source>
        <dbReference type="ARBA" id="ARBA00023170"/>
    </source>
</evidence>
<reference evidence="9" key="2">
    <citation type="submission" date="2023-05" db="EMBL/GenBank/DDBJ databases">
        <authorList>
            <person name="Fouks B."/>
        </authorList>
    </citation>
    <scope>NUCLEOTIDE SEQUENCE</scope>
    <source>
        <strain evidence="9">Stay&amp;Tobe</strain>
        <tissue evidence="9">Testes</tissue>
    </source>
</reference>
<feature type="transmembrane region" description="Helical" evidence="8">
    <location>
        <begin position="172"/>
        <end position="196"/>
    </location>
</feature>
<feature type="transmembrane region" description="Helical" evidence="8">
    <location>
        <begin position="370"/>
        <end position="387"/>
    </location>
</feature>
<dbReference type="GO" id="GO:0007165">
    <property type="term" value="P:signal transduction"/>
    <property type="evidence" value="ECO:0007669"/>
    <property type="project" value="UniProtKB-KW"/>
</dbReference>
<feature type="transmembrane region" description="Helical" evidence="8">
    <location>
        <begin position="292"/>
        <end position="317"/>
    </location>
</feature>
<dbReference type="GO" id="GO:0043025">
    <property type="term" value="C:neuronal cell body"/>
    <property type="evidence" value="ECO:0007669"/>
    <property type="project" value="TreeGrafter"/>
</dbReference>
<comment type="function">
    <text evidence="8">Gustatory receptor which mediates acceptance or avoidance behavior, depending on its substrates.</text>
</comment>
<keyword evidence="4 8" id="KW-1133">Transmembrane helix</keyword>
<evidence type="ECO:0000256" key="8">
    <source>
        <dbReference type="RuleBase" id="RU363108"/>
    </source>
</evidence>
<gene>
    <name evidence="9" type="ORF">L9F63_014900</name>
</gene>